<accession>A0A2P8E8M6</accession>
<comment type="caution">
    <text evidence="7">The sequence shown here is derived from an EMBL/GenBank/DDBJ whole genome shotgun (WGS) entry which is preliminary data.</text>
</comment>
<keyword evidence="5" id="KW-0963">Cytoplasm</keyword>
<keyword evidence="4 5" id="KW-0173">Coenzyme A biosynthesis</keyword>
<dbReference type="AlphaFoldDB" id="A0A2P8E8M6"/>
<evidence type="ECO:0000256" key="3">
    <source>
        <dbReference type="ARBA" id="ARBA00022840"/>
    </source>
</evidence>
<feature type="binding site" evidence="5">
    <location>
        <begin position="16"/>
        <end position="21"/>
    </location>
    <ligand>
        <name>ATP</name>
        <dbReference type="ChEBI" id="CHEBI:30616"/>
    </ligand>
</feature>
<protein>
    <recommendedName>
        <fullName evidence="5 6">Dephospho-CoA kinase</fullName>
        <ecNumber evidence="5 6">2.7.1.24</ecNumber>
    </recommendedName>
    <alternativeName>
        <fullName evidence="5">Dephosphocoenzyme A kinase</fullName>
    </alternativeName>
</protein>
<comment type="function">
    <text evidence="5">Catalyzes the phosphorylation of the 3'-hydroxyl group of dephosphocoenzyme A to form coenzyme A.</text>
</comment>
<keyword evidence="2 5" id="KW-0547">Nucleotide-binding</keyword>
<dbReference type="GO" id="GO:0015937">
    <property type="term" value="P:coenzyme A biosynthetic process"/>
    <property type="evidence" value="ECO:0007669"/>
    <property type="project" value="UniProtKB-UniRule"/>
</dbReference>
<evidence type="ECO:0000313" key="7">
    <source>
        <dbReference type="EMBL" id="PSL05814.1"/>
    </source>
</evidence>
<keyword evidence="3 5" id="KW-0067">ATP-binding</keyword>
<dbReference type="PANTHER" id="PTHR10695">
    <property type="entry name" value="DEPHOSPHO-COA KINASE-RELATED"/>
    <property type="match status" value="1"/>
</dbReference>
<keyword evidence="5 7" id="KW-0418">Kinase</keyword>
<dbReference type="GO" id="GO:0005737">
    <property type="term" value="C:cytoplasm"/>
    <property type="evidence" value="ECO:0007669"/>
    <property type="project" value="UniProtKB-SubCell"/>
</dbReference>
<reference evidence="7 8" key="1">
    <citation type="submission" date="2018-03" db="EMBL/GenBank/DDBJ databases">
        <title>Genomic Encyclopedia of Archaeal and Bacterial Type Strains, Phase II (KMG-II): from individual species to whole genera.</title>
        <authorList>
            <person name="Goeker M."/>
        </authorList>
    </citation>
    <scope>NUCLEOTIDE SEQUENCE [LARGE SCALE GENOMIC DNA]</scope>
    <source>
        <strain evidence="7 8">DSM 28057</strain>
    </source>
</reference>
<dbReference type="Pfam" id="PF01121">
    <property type="entry name" value="CoaE"/>
    <property type="match status" value="1"/>
</dbReference>
<dbReference type="InterPro" id="IPR001977">
    <property type="entry name" value="Depp_CoAkinase"/>
</dbReference>
<dbReference type="Gene3D" id="3.40.50.300">
    <property type="entry name" value="P-loop containing nucleotide triphosphate hydrolases"/>
    <property type="match status" value="1"/>
</dbReference>
<organism evidence="7 8">
    <name type="scientific">Cecembia rubra</name>
    <dbReference type="NCBI Taxonomy" id="1485585"/>
    <lineage>
        <taxon>Bacteria</taxon>
        <taxon>Pseudomonadati</taxon>
        <taxon>Bacteroidota</taxon>
        <taxon>Cytophagia</taxon>
        <taxon>Cytophagales</taxon>
        <taxon>Cyclobacteriaceae</taxon>
        <taxon>Cecembia</taxon>
    </lineage>
</organism>
<keyword evidence="8" id="KW-1185">Reference proteome</keyword>
<evidence type="ECO:0000313" key="8">
    <source>
        <dbReference type="Proteomes" id="UP000240708"/>
    </source>
</evidence>
<dbReference type="OrthoDB" id="9812943at2"/>
<keyword evidence="5" id="KW-0808">Transferase</keyword>
<gene>
    <name evidence="5" type="primary">coaE</name>
    <name evidence="7" type="ORF">CLV48_103329</name>
</gene>
<dbReference type="PROSITE" id="PS51219">
    <property type="entry name" value="DPCK"/>
    <property type="match status" value="1"/>
</dbReference>
<dbReference type="CDD" id="cd02022">
    <property type="entry name" value="DPCK"/>
    <property type="match status" value="1"/>
</dbReference>
<dbReference type="EMBL" id="PYGF01000003">
    <property type="protein sequence ID" value="PSL05814.1"/>
    <property type="molecule type" value="Genomic_DNA"/>
</dbReference>
<dbReference type="HAMAP" id="MF_00376">
    <property type="entry name" value="Dephospho_CoA_kinase"/>
    <property type="match status" value="1"/>
</dbReference>
<comment type="subcellular location">
    <subcellularLocation>
        <location evidence="5">Cytoplasm</location>
    </subcellularLocation>
</comment>
<sequence length="203" mass="22771">MSKQRPYLVGITGGIGSGKSTVAKIFSILGIPVYFADDRAKWLMSHNPELKKAIEENFGAESYSSSGELNRSYLAAHVFADEEKVKIINGLVHPAVKNDFEFWAAAQNSPYVLKEAALLFETGSYTDLDKVINVSSPLKIRINRIMLRDPQRDEKQVNDIINKQLPDEEKNSKADYVIKNSDNKLLIPQVLAIHQELLQLAKN</sequence>
<proteinExistence type="inferred from homology"/>
<dbReference type="NCBIfam" id="TIGR00152">
    <property type="entry name" value="dephospho-CoA kinase"/>
    <property type="match status" value="1"/>
</dbReference>
<dbReference type="SUPFAM" id="SSF52540">
    <property type="entry name" value="P-loop containing nucleoside triphosphate hydrolases"/>
    <property type="match status" value="1"/>
</dbReference>
<evidence type="ECO:0000256" key="1">
    <source>
        <dbReference type="ARBA" id="ARBA00009018"/>
    </source>
</evidence>
<dbReference type="EC" id="2.7.1.24" evidence="5 6"/>
<evidence type="ECO:0000256" key="4">
    <source>
        <dbReference type="ARBA" id="ARBA00022993"/>
    </source>
</evidence>
<dbReference type="PANTHER" id="PTHR10695:SF46">
    <property type="entry name" value="BIFUNCTIONAL COENZYME A SYNTHASE-RELATED"/>
    <property type="match status" value="1"/>
</dbReference>
<dbReference type="GO" id="GO:0005524">
    <property type="term" value="F:ATP binding"/>
    <property type="evidence" value="ECO:0007669"/>
    <property type="project" value="UniProtKB-UniRule"/>
</dbReference>
<comment type="pathway">
    <text evidence="5">Cofactor biosynthesis; coenzyme A biosynthesis; CoA from (R)-pantothenate: step 5/5.</text>
</comment>
<comment type="catalytic activity">
    <reaction evidence="5">
        <text>3'-dephospho-CoA + ATP = ADP + CoA + H(+)</text>
        <dbReference type="Rhea" id="RHEA:18245"/>
        <dbReference type="ChEBI" id="CHEBI:15378"/>
        <dbReference type="ChEBI" id="CHEBI:30616"/>
        <dbReference type="ChEBI" id="CHEBI:57287"/>
        <dbReference type="ChEBI" id="CHEBI:57328"/>
        <dbReference type="ChEBI" id="CHEBI:456216"/>
        <dbReference type="EC" id="2.7.1.24"/>
    </reaction>
</comment>
<name>A0A2P8E8M6_9BACT</name>
<evidence type="ECO:0000256" key="6">
    <source>
        <dbReference type="NCBIfam" id="TIGR00152"/>
    </source>
</evidence>
<evidence type="ECO:0000256" key="2">
    <source>
        <dbReference type="ARBA" id="ARBA00022741"/>
    </source>
</evidence>
<dbReference type="UniPathway" id="UPA00241">
    <property type="reaction ID" value="UER00356"/>
</dbReference>
<evidence type="ECO:0000256" key="5">
    <source>
        <dbReference type="HAMAP-Rule" id="MF_00376"/>
    </source>
</evidence>
<dbReference type="RefSeq" id="WP_106566850.1">
    <property type="nucleotide sequence ID" value="NZ_PYGF01000003.1"/>
</dbReference>
<dbReference type="InterPro" id="IPR027417">
    <property type="entry name" value="P-loop_NTPase"/>
</dbReference>
<dbReference type="GO" id="GO:0004140">
    <property type="term" value="F:dephospho-CoA kinase activity"/>
    <property type="evidence" value="ECO:0007669"/>
    <property type="project" value="UniProtKB-UniRule"/>
</dbReference>
<dbReference type="Proteomes" id="UP000240708">
    <property type="component" value="Unassembled WGS sequence"/>
</dbReference>
<comment type="similarity">
    <text evidence="1 5">Belongs to the CoaE family.</text>
</comment>